<dbReference type="STRING" id="745531.A0A0C3NG54"/>
<evidence type="ECO:0000313" key="3">
    <source>
        <dbReference type="EMBL" id="KIP03724.1"/>
    </source>
</evidence>
<dbReference type="PANTHER" id="PTHR28013:SF4">
    <property type="entry name" value="MARVEL DOMAIN-CONTAINING PROTEIN"/>
    <property type="match status" value="1"/>
</dbReference>
<feature type="transmembrane region" description="Helical" evidence="2">
    <location>
        <begin position="60"/>
        <end position="83"/>
    </location>
</feature>
<dbReference type="OrthoDB" id="3881at2759"/>
<keyword evidence="2" id="KW-0472">Membrane</keyword>
<dbReference type="Proteomes" id="UP000053257">
    <property type="component" value="Unassembled WGS sequence"/>
</dbReference>
<dbReference type="InterPro" id="IPR009571">
    <property type="entry name" value="SUR7/Rim9-like_fungi"/>
</dbReference>
<keyword evidence="2" id="KW-0812">Transmembrane</keyword>
<dbReference type="HOGENOM" id="CLU_076420_1_0_1"/>
<dbReference type="PANTHER" id="PTHR28013">
    <property type="entry name" value="PROTEIN DCV1-RELATED"/>
    <property type="match status" value="1"/>
</dbReference>
<evidence type="ECO:0000256" key="1">
    <source>
        <dbReference type="SAM" id="MobiDB-lite"/>
    </source>
</evidence>
<dbReference type="GO" id="GO:0005886">
    <property type="term" value="C:plasma membrane"/>
    <property type="evidence" value="ECO:0007669"/>
    <property type="project" value="InterPro"/>
</dbReference>
<dbReference type="Pfam" id="PF06687">
    <property type="entry name" value="SUR7"/>
    <property type="match status" value="1"/>
</dbReference>
<proteinExistence type="predicted"/>
<name>A0A0C3NG54_PHLG1</name>
<accession>A0A0C3NG54</accession>
<dbReference type="GO" id="GO:0032153">
    <property type="term" value="C:cell division site"/>
    <property type="evidence" value="ECO:0007669"/>
    <property type="project" value="TreeGrafter"/>
</dbReference>
<gene>
    <name evidence="3" type="ORF">PHLGIDRAFT_227246</name>
</gene>
<organism evidence="3 4">
    <name type="scientific">Phlebiopsis gigantea (strain 11061_1 CR5-6)</name>
    <name type="common">White-rot fungus</name>
    <name type="synonym">Peniophora gigantea</name>
    <dbReference type="NCBI Taxonomy" id="745531"/>
    <lineage>
        <taxon>Eukaryota</taxon>
        <taxon>Fungi</taxon>
        <taxon>Dikarya</taxon>
        <taxon>Basidiomycota</taxon>
        <taxon>Agaricomycotina</taxon>
        <taxon>Agaricomycetes</taxon>
        <taxon>Polyporales</taxon>
        <taxon>Phanerochaetaceae</taxon>
        <taxon>Phlebiopsis</taxon>
    </lineage>
</organism>
<dbReference type="EMBL" id="KN840603">
    <property type="protein sequence ID" value="KIP03724.1"/>
    <property type="molecule type" value="Genomic_DNA"/>
</dbReference>
<keyword evidence="2" id="KW-1133">Transmembrane helix</keyword>
<feature type="region of interest" description="Disordered" evidence="1">
    <location>
        <begin position="8"/>
        <end position="28"/>
    </location>
</feature>
<evidence type="ECO:0000256" key="2">
    <source>
        <dbReference type="SAM" id="Phobius"/>
    </source>
</evidence>
<dbReference type="GO" id="GO:0035838">
    <property type="term" value="C:growing cell tip"/>
    <property type="evidence" value="ECO:0007669"/>
    <property type="project" value="TreeGrafter"/>
</dbReference>
<protein>
    <recommendedName>
        <fullName evidence="5">Pali-domain-containing protein</fullName>
    </recommendedName>
</protein>
<feature type="transmembrane region" description="Helical" evidence="2">
    <location>
        <begin position="195"/>
        <end position="221"/>
    </location>
</feature>
<feature type="transmembrane region" description="Helical" evidence="2">
    <location>
        <begin position="241"/>
        <end position="264"/>
    </location>
</feature>
<reference evidence="3 4" key="1">
    <citation type="journal article" date="2014" name="PLoS Genet.">
        <title>Analysis of the Phlebiopsis gigantea genome, transcriptome and secretome provides insight into its pioneer colonization strategies of wood.</title>
        <authorList>
            <person name="Hori C."/>
            <person name="Ishida T."/>
            <person name="Igarashi K."/>
            <person name="Samejima M."/>
            <person name="Suzuki H."/>
            <person name="Master E."/>
            <person name="Ferreira P."/>
            <person name="Ruiz-Duenas F.J."/>
            <person name="Held B."/>
            <person name="Canessa P."/>
            <person name="Larrondo L.F."/>
            <person name="Schmoll M."/>
            <person name="Druzhinina I.S."/>
            <person name="Kubicek C.P."/>
            <person name="Gaskell J.A."/>
            <person name="Kersten P."/>
            <person name="St John F."/>
            <person name="Glasner J."/>
            <person name="Sabat G."/>
            <person name="Splinter BonDurant S."/>
            <person name="Syed K."/>
            <person name="Yadav J."/>
            <person name="Mgbeahuruike A.C."/>
            <person name="Kovalchuk A."/>
            <person name="Asiegbu F.O."/>
            <person name="Lackner G."/>
            <person name="Hoffmeister D."/>
            <person name="Rencoret J."/>
            <person name="Gutierrez A."/>
            <person name="Sun H."/>
            <person name="Lindquist E."/>
            <person name="Barry K."/>
            <person name="Riley R."/>
            <person name="Grigoriev I.V."/>
            <person name="Henrissat B."/>
            <person name="Kues U."/>
            <person name="Berka R.M."/>
            <person name="Martinez A.T."/>
            <person name="Covert S.F."/>
            <person name="Blanchette R.A."/>
            <person name="Cullen D."/>
        </authorList>
    </citation>
    <scope>NUCLEOTIDE SEQUENCE [LARGE SCALE GENOMIC DNA]</scope>
    <source>
        <strain evidence="3 4">11061_1 CR5-6</strain>
    </source>
</reference>
<keyword evidence="4" id="KW-1185">Reference proteome</keyword>
<evidence type="ECO:0008006" key="5">
    <source>
        <dbReference type="Google" id="ProtNLM"/>
    </source>
</evidence>
<dbReference type="AlphaFoldDB" id="A0A0C3NG54"/>
<evidence type="ECO:0000313" key="4">
    <source>
        <dbReference type="Proteomes" id="UP000053257"/>
    </source>
</evidence>
<feature type="transmembrane region" description="Helical" evidence="2">
    <location>
        <begin position="166"/>
        <end position="188"/>
    </location>
</feature>
<sequence length="282" mass="30608">MPPIIIEQDDGGYGHHHRHQSSYSRHHRHHHRSRWRACFPCFAYRRPHIHSTQRFRGASIAAFLLLLAAFVLYLLAALSLPIIKPIYLLQINFATPADQPPTSVATNLRFGVWGFCASSVLDLPTVLTNDGRCTAPRLGYDVPADVLTLLGFPQQVAQALLEGLTVLLVLHPVAAGVALAALPPALFLRHTFATVLALVVAVIGALVGSVVLAADIALVVVADHKLRQALGDLLSVSFGDAVWMIVAAVACSWLSVIFLSAIACRCCGIRRKHGWYGDGYYG</sequence>
<dbReference type="InterPro" id="IPR051380">
    <property type="entry name" value="pH-response_reg_palI/RIM9"/>
</dbReference>
<feature type="compositionally biased region" description="Basic residues" evidence="1">
    <location>
        <begin position="14"/>
        <end position="28"/>
    </location>
</feature>